<evidence type="ECO:0000313" key="2">
    <source>
        <dbReference type="Proteomes" id="UP000540989"/>
    </source>
</evidence>
<protein>
    <submittedName>
        <fullName evidence="1">Uncharacterized protein</fullName>
    </submittedName>
</protein>
<gene>
    <name evidence="1" type="ORF">HDF16_000145</name>
</gene>
<organism evidence="1 2">
    <name type="scientific">Granulicella aggregans</name>
    <dbReference type="NCBI Taxonomy" id="474949"/>
    <lineage>
        <taxon>Bacteria</taxon>
        <taxon>Pseudomonadati</taxon>
        <taxon>Acidobacteriota</taxon>
        <taxon>Terriglobia</taxon>
        <taxon>Terriglobales</taxon>
        <taxon>Acidobacteriaceae</taxon>
        <taxon>Granulicella</taxon>
    </lineage>
</organism>
<evidence type="ECO:0000313" key="1">
    <source>
        <dbReference type="EMBL" id="MBB5055476.1"/>
    </source>
</evidence>
<name>A0A7W7Z8Y3_9BACT</name>
<dbReference type="Proteomes" id="UP000540989">
    <property type="component" value="Unassembled WGS sequence"/>
</dbReference>
<dbReference type="RefSeq" id="WP_184213193.1">
    <property type="nucleotide sequence ID" value="NZ_JACHIP010000001.1"/>
</dbReference>
<accession>A0A7W7Z8Y3</accession>
<dbReference type="AlphaFoldDB" id="A0A7W7Z8Y3"/>
<proteinExistence type="predicted"/>
<dbReference type="EMBL" id="JACHIP010000001">
    <property type="protein sequence ID" value="MBB5055476.1"/>
    <property type="molecule type" value="Genomic_DNA"/>
</dbReference>
<sequence>MVTMMYDSTYDDATIRSYLLGKIPDEDELSEKFDEKMLLDPYFSEYVGSLEDDLLEEYADGLMTAADSDAMECHFLVPPERQRQLRSVLLMRRLPRLTAAHAGVASRWRGAVLTMPDRRVFLKIAAGLALGSSALFFWNQQHERHIAEEQSQVAMAVQVLPKASTWTAAPPTEIATLLLFRPGLSRGREAVPQITMAKSTARLHVSIALTSSLLTNKLRVEAEQGGTVFWFSDSVEAKRVANGAVLALDIPASAVPYGRCRILVKEQGSGETSYWFEVSSAK</sequence>
<reference evidence="1 2" key="1">
    <citation type="submission" date="2020-08" db="EMBL/GenBank/DDBJ databases">
        <title>Genomic Encyclopedia of Type Strains, Phase IV (KMG-V): Genome sequencing to study the core and pangenomes of soil and plant-associated prokaryotes.</title>
        <authorList>
            <person name="Whitman W."/>
        </authorList>
    </citation>
    <scope>NUCLEOTIDE SEQUENCE [LARGE SCALE GENOMIC DNA]</scope>
    <source>
        <strain evidence="1 2">M8UP14</strain>
    </source>
</reference>
<comment type="caution">
    <text evidence="1">The sequence shown here is derived from an EMBL/GenBank/DDBJ whole genome shotgun (WGS) entry which is preliminary data.</text>
</comment>
<keyword evidence="2" id="KW-1185">Reference proteome</keyword>